<reference evidence="3" key="1">
    <citation type="submission" date="2023-03" db="EMBL/GenBank/DDBJ databases">
        <title>Massive genome expansion in bonnet fungi (Mycena s.s.) driven by repeated elements and novel gene families across ecological guilds.</title>
        <authorList>
            <consortium name="Lawrence Berkeley National Laboratory"/>
            <person name="Harder C.B."/>
            <person name="Miyauchi S."/>
            <person name="Viragh M."/>
            <person name="Kuo A."/>
            <person name="Thoen E."/>
            <person name="Andreopoulos B."/>
            <person name="Lu D."/>
            <person name="Skrede I."/>
            <person name="Drula E."/>
            <person name="Henrissat B."/>
            <person name="Morin E."/>
            <person name="Kohler A."/>
            <person name="Barry K."/>
            <person name="LaButti K."/>
            <person name="Morin E."/>
            <person name="Salamov A."/>
            <person name="Lipzen A."/>
            <person name="Mereny Z."/>
            <person name="Hegedus B."/>
            <person name="Baldrian P."/>
            <person name="Stursova M."/>
            <person name="Weitz H."/>
            <person name="Taylor A."/>
            <person name="Grigoriev I.V."/>
            <person name="Nagy L.G."/>
            <person name="Martin F."/>
            <person name="Kauserud H."/>
        </authorList>
    </citation>
    <scope>NUCLEOTIDE SEQUENCE</scope>
    <source>
        <strain evidence="3">CBHHK188m</strain>
    </source>
</reference>
<keyword evidence="4" id="KW-1185">Reference proteome</keyword>
<feature type="domain" description="DUF7918" evidence="2">
    <location>
        <begin position="9"/>
        <end position="206"/>
    </location>
</feature>
<protein>
    <recommendedName>
        <fullName evidence="2">DUF7918 domain-containing protein</fullName>
    </recommendedName>
</protein>
<evidence type="ECO:0000313" key="3">
    <source>
        <dbReference type="EMBL" id="KAJ7782345.1"/>
    </source>
</evidence>
<dbReference type="InterPro" id="IPR057678">
    <property type="entry name" value="DUF7918"/>
</dbReference>
<proteinExistence type="predicted"/>
<evidence type="ECO:0000313" key="4">
    <source>
        <dbReference type="Proteomes" id="UP001215280"/>
    </source>
</evidence>
<evidence type="ECO:0000256" key="1">
    <source>
        <dbReference type="SAM" id="MobiDB-lite"/>
    </source>
</evidence>
<dbReference type="EMBL" id="JARJLG010000003">
    <property type="protein sequence ID" value="KAJ7782345.1"/>
    <property type="molecule type" value="Genomic_DNA"/>
</dbReference>
<dbReference type="Pfam" id="PF25534">
    <property type="entry name" value="DUF7918"/>
    <property type="match status" value="1"/>
</dbReference>
<dbReference type="PANTHER" id="PTHR36223:SF1">
    <property type="entry name" value="TRANSCRIPTION ELONGATION FACTOR EAF N-TERMINAL DOMAIN-CONTAINING PROTEIN"/>
    <property type="match status" value="1"/>
</dbReference>
<dbReference type="Proteomes" id="UP001215280">
    <property type="component" value="Unassembled WGS sequence"/>
</dbReference>
<accession>A0AAD7P059</accession>
<dbReference type="PANTHER" id="PTHR36223">
    <property type="entry name" value="BETA-LACTAMASE-TYPE TRANSPEPTIDASE FOLD DOMAIN CONTAINING PROTEIN"/>
    <property type="match status" value="1"/>
</dbReference>
<gene>
    <name evidence="3" type="ORF">DFH07DRAFT_874432</name>
</gene>
<dbReference type="AlphaFoldDB" id="A0AAD7P059"/>
<organism evidence="3 4">
    <name type="scientific">Mycena maculata</name>
    <dbReference type="NCBI Taxonomy" id="230809"/>
    <lineage>
        <taxon>Eukaryota</taxon>
        <taxon>Fungi</taxon>
        <taxon>Dikarya</taxon>
        <taxon>Basidiomycota</taxon>
        <taxon>Agaricomycotina</taxon>
        <taxon>Agaricomycetes</taxon>
        <taxon>Agaricomycetidae</taxon>
        <taxon>Agaricales</taxon>
        <taxon>Marasmiineae</taxon>
        <taxon>Mycenaceae</taxon>
        <taxon>Mycena</taxon>
    </lineage>
</organism>
<sequence>MPLKANGFQAWIKVDDHEAQHFQPEKIDDPSGQTCWIVSELNKGFSVHWRNTDVFCQTAGRLWVDGVECSGEILMGPNLETSVSGRRTSGSTITPVIFSSLELTDDDAFLDSAAPKDIGLIRLEIWTINRTGSVPFSNIAPREASKIHERSKKLGAHQTKFGDQVVEPITRYAAVFDYLEALPMVTFTFKYRPLELLKANGITPSSVLGKNNAEGGPSRSVKQETKGAKRGVSQPASFSSGEIIDLTRSESPVTPEIIDLT</sequence>
<feature type="region of interest" description="Disordered" evidence="1">
    <location>
        <begin position="207"/>
        <end position="261"/>
    </location>
</feature>
<comment type="caution">
    <text evidence="3">The sequence shown here is derived from an EMBL/GenBank/DDBJ whole genome shotgun (WGS) entry which is preliminary data.</text>
</comment>
<evidence type="ECO:0000259" key="2">
    <source>
        <dbReference type="Pfam" id="PF25534"/>
    </source>
</evidence>
<name>A0AAD7P059_9AGAR</name>